<dbReference type="SUPFAM" id="SSF50978">
    <property type="entry name" value="WD40 repeat-like"/>
    <property type="match status" value="1"/>
</dbReference>
<proteinExistence type="inferred from homology"/>
<evidence type="ECO:0000313" key="7">
    <source>
        <dbReference type="EMBL" id="PKU87934.1"/>
    </source>
</evidence>
<dbReference type="PROSITE" id="PS50294">
    <property type="entry name" value="WD_REPEATS_REGION"/>
    <property type="match status" value="2"/>
</dbReference>
<feature type="domain" description="Histone-binding protein RBBP4-like N-terminal" evidence="6">
    <location>
        <begin position="47"/>
        <end position="113"/>
    </location>
</feature>
<feature type="repeat" description="WD" evidence="4">
    <location>
        <begin position="301"/>
        <end position="343"/>
    </location>
</feature>
<dbReference type="PANTHER" id="PTHR45903">
    <property type="entry name" value="GLUTAMATE-RICH WD REPEAT-CONTAINING PROTEIN 1"/>
    <property type="match status" value="1"/>
</dbReference>
<dbReference type="InterPro" id="IPR022052">
    <property type="entry name" value="Histone-bd_RBBP4-like_N"/>
</dbReference>
<dbReference type="Pfam" id="PF12265">
    <property type="entry name" value="CAF1C_H4-bd"/>
    <property type="match status" value="1"/>
</dbReference>
<gene>
    <name evidence="7" type="primary">MSI2</name>
    <name evidence="7" type="ORF">MA16_Dca007876</name>
</gene>
<feature type="compositionally biased region" description="Acidic residues" evidence="5">
    <location>
        <begin position="128"/>
        <end position="145"/>
    </location>
</feature>
<dbReference type="InterPro" id="IPR015943">
    <property type="entry name" value="WD40/YVTN_repeat-like_dom_sf"/>
</dbReference>
<feature type="region of interest" description="Disordered" evidence="5">
    <location>
        <begin position="121"/>
        <end position="146"/>
    </location>
</feature>
<dbReference type="Pfam" id="PF00400">
    <property type="entry name" value="WD40"/>
    <property type="match status" value="2"/>
</dbReference>
<evidence type="ECO:0000256" key="1">
    <source>
        <dbReference type="ARBA" id="ARBA00009341"/>
    </source>
</evidence>
<evidence type="ECO:0000259" key="6">
    <source>
        <dbReference type="Pfam" id="PF12265"/>
    </source>
</evidence>
<dbReference type="Proteomes" id="UP000233837">
    <property type="component" value="Unassembled WGS sequence"/>
</dbReference>
<accession>A0A2I0XJ63</accession>
<dbReference type="PANTHER" id="PTHR45903:SF1">
    <property type="entry name" value="GLUTAMATE-RICH WD REPEAT-CONTAINING PROTEIN 1"/>
    <property type="match status" value="1"/>
</dbReference>
<dbReference type="EMBL" id="KZ501830">
    <property type="protein sequence ID" value="PKU87934.1"/>
    <property type="molecule type" value="Genomic_DNA"/>
</dbReference>
<dbReference type="STRING" id="906689.A0A2I0XJ63"/>
<feature type="compositionally biased region" description="Low complexity" evidence="5">
    <location>
        <begin position="23"/>
        <end position="35"/>
    </location>
</feature>
<comment type="similarity">
    <text evidence="1">Belongs to the WD repeat RBAP46/RBAP48/MSI1 family.</text>
</comment>
<reference evidence="7 8" key="1">
    <citation type="journal article" date="2016" name="Sci. Rep.">
        <title>The Dendrobium catenatum Lindl. genome sequence provides insights into polysaccharide synthase, floral development and adaptive evolution.</title>
        <authorList>
            <person name="Zhang G.Q."/>
            <person name="Xu Q."/>
            <person name="Bian C."/>
            <person name="Tsai W.C."/>
            <person name="Yeh C.M."/>
            <person name="Liu K.W."/>
            <person name="Yoshida K."/>
            <person name="Zhang L.S."/>
            <person name="Chang S.B."/>
            <person name="Chen F."/>
            <person name="Shi Y."/>
            <person name="Su Y.Y."/>
            <person name="Zhang Y.Q."/>
            <person name="Chen L.J."/>
            <person name="Yin Y."/>
            <person name="Lin M."/>
            <person name="Huang H."/>
            <person name="Deng H."/>
            <person name="Wang Z.W."/>
            <person name="Zhu S.L."/>
            <person name="Zhao X."/>
            <person name="Deng C."/>
            <person name="Niu S.C."/>
            <person name="Huang J."/>
            <person name="Wang M."/>
            <person name="Liu G.H."/>
            <person name="Yang H.J."/>
            <person name="Xiao X.J."/>
            <person name="Hsiao Y.Y."/>
            <person name="Wu W.L."/>
            <person name="Chen Y.Y."/>
            <person name="Mitsuda N."/>
            <person name="Ohme-Takagi M."/>
            <person name="Luo Y.B."/>
            <person name="Van de Peer Y."/>
            <person name="Liu Z.J."/>
        </authorList>
    </citation>
    <scope>NUCLEOTIDE SEQUENCE [LARGE SCALE GENOMIC DNA]</scope>
    <source>
        <tissue evidence="7">The whole plant</tissue>
    </source>
</reference>
<dbReference type="PROSITE" id="PS50082">
    <property type="entry name" value="WD_REPEATS_2"/>
    <property type="match status" value="2"/>
</dbReference>
<dbReference type="InterPro" id="IPR036322">
    <property type="entry name" value="WD40_repeat_dom_sf"/>
</dbReference>
<evidence type="ECO:0000256" key="4">
    <source>
        <dbReference type="PROSITE-ProRule" id="PRU00221"/>
    </source>
</evidence>
<feature type="repeat" description="WD" evidence="4">
    <location>
        <begin position="422"/>
        <end position="464"/>
    </location>
</feature>
<evidence type="ECO:0000256" key="2">
    <source>
        <dbReference type="ARBA" id="ARBA00022574"/>
    </source>
</evidence>
<dbReference type="AlphaFoldDB" id="A0A2I0XJ63"/>
<dbReference type="SMART" id="SM00320">
    <property type="entry name" value="WD40"/>
    <property type="match status" value="5"/>
</dbReference>
<feature type="region of interest" description="Disordered" evidence="5">
    <location>
        <begin position="1"/>
        <end position="38"/>
    </location>
</feature>
<evidence type="ECO:0000313" key="8">
    <source>
        <dbReference type="Proteomes" id="UP000233837"/>
    </source>
</evidence>
<sequence length="532" mass="58349">MVRSLKKPKKIKHRNKESKKGDSSSSSVPSAPAKVWEPGVDKLEEGEELQFDPSAYNYLRGFGVGWPCLSFDIIRDSLGLVRSEFPHTLYGVAGTQAEQASWNYIGVFKISNISGKKRGLVPSATADGDTDMDSESSSDEEDDVGDASAQPILQAGASSFGFLSYLGDDCLVLQYSIIFLFMLPDSFQLHKVAHQGGVNRIRAMSQKPHICATWADRGHVQVWDFASQLDALAESNAQSSQGGNSINRVAPVIKFDGHRDEGFSIDWSPVVTGRLVSGDCNRCIHLWEPSNDSWIVDANPFVGHQASVEDLQWSPTEADVFASCSVDGNISIWDSRIGKSPAVSIKAHKTDANVISWNRLESLVTVLSSLSILKLCFCLLQAIAFIVMSRLASCMIASGSDDGSFSIRDLRLIKGDSLVAHFEYHKQPITSIEWSPHEASTLAVSSADNQLTIWDLSLERDEEEEAEFKAKIKEQANAPTNLPPQLLFVHQGQKDLKELHWHQQIPGMIISTAADGFNILMPANIETTLPSA</sequence>
<evidence type="ECO:0000256" key="5">
    <source>
        <dbReference type="SAM" id="MobiDB-lite"/>
    </source>
</evidence>
<feature type="compositionally biased region" description="Basic residues" evidence="5">
    <location>
        <begin position="1"/>
        <end position="17"/>
    </location>
</feature>
<evidence type="ECO:0000256" key="3">
    <source>
        <dbReference type="ARBA" id="ARBA00022737"/>
    </source>
</evidence>
<dbReference type="Gene3D" id="2.130.10.10">
    <property type="entry name" value="YVTN repeat-like/Quinoprotein amine dehydrogenase"/>
    <property type="match status" value="1"/>
</dbReference>
<name>A0A2I0XJ63_9ASPA</name>
<dbReference type="InterPro" id="IPR001680">
    <property type="entry name" value="WD40_rpt"/>
</dbReference>
<keyword evidence="2 4" id="KW-0853">WD repeat</keyword>
<reference evidence="7 8" key="2">
    <citation type="journal article" date="2017" name="Nature">
        <title>The Apostasia genome and the evolution of orchids.</title>
        <authorList>
            <person name="Zhang G.Q."/>
            <person name="Liu K.W."/>
            <person name="Li Z."/>
            <person name="Lohaus R."/>
            <person name="Hsiao Y.Y."/>
            <person name="Niu S.C."/>
            <person name="Wang J.Y."/>
            <person name="Lin Y.C."/>
            <person name="Xu Q."/>
            <person name="Chen L.J."/>
            <person name="Yoshida K."/>
            <person name="Fujiwara S."/>
            <person name="Wang Z.W."/>
            <person name="Zhang Y.Q."/>
            <person name="Mitsuda N."/>
            <person name="Wang M."/>
            <person name="Liu G.H."/>
            <person name="Pecoraro L."/>
            <person name="Huang H.X."/>
            <person name="Xiao X.J."/>
            <person name="Lin M."/>
            <person name="Wu X.Y."/>
            <person name="Wu W.L."/>
            <person name="Chen Y.Y."/>
            <person name="Chang S.B."/>
            <person name="Sakamoto S."/>
            <person name="Ohme-Takagi M."/>
            <person name="Yagi M."/>
            <person name="Zeng S.J."/>
            <person name="Shen C.Y."/>
            <person name="Yeh C.M."/>
            <person name="Luo Y.B."/>
            <person name="Tsai W.C."/>
            <person name="Van de Peer Y."/>
            <person name="Liu Z.J."/>
        </authorList>
    </citation>
    <scope>NUCLEOTIDE SEQUENCE [LARGE SCALE GENOMIC DNA]</scope>
    <source>
        <tissue evidence="7">The whole plant</tissue>
    </source>
</reference>
<organism evidence="7 8">
    <name type="scientific">Dendrobium catenatum</name>
    <dbReference type="NCBI Taxonomy" id="906689"/>
    <lineage>
        <taxon>Eukaryota</taxon>
        <taxon>Viridiplantae</taxon>
        <taxon>Streptophyta</taxon>
        <taxon>Embryophyta</taxon>
        <taxon>Tracheophyta</taxon>
        <taxon>Spermatophyta</taxon>
        <taxon>Magnoliopsida</taxon>
        <taxon>Liliopsida</taxon>
        <taxon>Asparagales</taxon>
        <taxon>Orchidaceae</taxon>
        <taxon>Epidendroideae</taxon>
        <taxon>Malaxideae</taxon>
        <taxon>Dendrobiinae</taxon>
        <taxon>Dendrobium</taxon>
    </lineage>
</organism>
<dbReference type="GO" id="GO:0005730">
    <property type="term" value="C:nucleolus"/>
    <property type="evidence" value="ECO:0007669"/>
    <property type="project" value="TreeGrafter"/>
</dbReference>
<dbReference type="InterPro" id="IPR051972">
    <property type="entry name" value="Glutamate-rich_WD_repeat"/>
</dbReference>
<keyword evidence="3" id="KW-0677">Repeat</keyword>
<dbReference type="GO" id="GO:0042254">
    <property type="term" value="P:ribosome biogenesis"/>
    <property type="evidence" value="ECO:0007669"/>
    <property type="project" value="TreeGrafter"/>
</dbReference>
<protein>
    <submittedName>
        <fullName evidence="7">WD-40 repeat-containing protein MSI2</fullName>
    </submittedName>
</protein>
<keyword evidence="8" id="KW-1185">Reference proteome</keyword>